<gene>
    <name evidence="1" type="ORF">GN244_ATG19820</name>
</gene>
<evidence type="ECO:0000313" key="1">
    <source>
        <dbReference type="EMBL" id="KAF4028484.1"/>
    </source>
</evidence>
<dbReference type="Proteomes" id="UP000602510">
    <property type="component" value="Unassembled WGS sequence"/>
</dbReference>
<comment type="caution">
    <text evidence="1">The sequence shown here is derived from an EMBL/GenBank/DDBJ whole genome shotgun (WGS) entry which is preliminary data.</text>
</comment>
<organism evidence="1 2">
    <name type="scientific">Phytophthora infestans</name>
    <name type="common">Potato late blight agent</name>
    <name type="synonym">Botrytis infestans</name>
    <dbReference type="NCBI Taxonomy" id="4787"/>
    <lineage>
        <taxon>Eukaryota</taxon>
        <taxon>Sar</taxon>
        <taxon>Stramenopiles</taxon>
        <taxon>Oomycota</taxon>
        <taxon>Peronosporomycetes</taxon>
        <taxon>Peronosporales</taxon>
        <taxon>Peronosporaceae</taxon>
        <taxon>Phytophthora</taxon>
    </lineage>
</organism>
<sequence>MVLTVQKLIATSSACVKLESVESKLSLVVPAEIDEGAHTAAFVLPELPISTHELVHVSLSLNGQEFTAVDTDSTVTTSEAKMSFLYKGITA</sequence>
<keyword evidence="2" id="KW-1185">Reference proteome</keyword>
<evidence type="ECO:0000313" key="2">
    <source>
        <dbReference type="Proteomes" id="UP000602510"/>
    </source>
</evidence>
<protein>
    <submittedName>
        <fullName evidence="1">Uncharacterized protein</fullName>
    </submittedName>
</protein>
<dbReference type="EMBL" id="WSZM01001043">
    <property type="protein sequence ID" value="KAF4028484.1"/>
    <property type="molecule type" value="Genomic_DNA"/>
</dbReference>
<dbReference type="AlphaFoldDB" id="A0A833SKU0"/>
<name>A0A833SKU0_PHYIN</name>
<proteinExistence type="predicted"/>
<reference evidence="1" key="1">
    <citation type="submission" date="2020-04" db="EMBL/GenBank/DDBJ databases">
        <title>Hybrid Assembly of Korean Phytophthora infestans isolates.</title>
        <authorList>
            <person name="Prokchorchik M."/>
            <person name="Lee Y."/>
            <person name="Seo J."/>
            <person name="Cho J.-H."/>
            <person name="Park Y.-E."/>
            <person name="Jang D.-C."/>
            <person name="Im J.-S."/>
            <person name="Choi J.-G."/>
            <person name="Park H.-J."/>
            <person name="Lee G.-B."/>
            <person name="Lee Y.-G."/>
            <person name="Hong S.-Y."/>
            <person name="Cho K."/>
            <person name="Sohn K.H."/>
        </authorList>
    </citation>
    <scope>NUCLEOTIDE SEQUENCE</scope>
    <source>
        <strain evidence="1">KR_1_A1</strain>
    </source>
</reference>
<accession>A0A833SKU0</accession>